<proteinExistence type="predicted"/>
<sequence length="55" mass="6112">MNDDSAELLAFEEFVETEAQQNALATRLDITAETARKLLDENLTKAEVLDAVTRS</sequence>
<dbReference type="AlphaFoldDB" id="L9XNL8"/>
<accession>L9XNL8</accession>
<protein>
    <submittedName>
        <fullName evidence="1">Conjugation protein</fullName>
    </submittedName>
</protein>
<keyword evidence="2" id="KW-1185">Reference proteome</keyword>
<dbReference type="EMBL" id="AOID01000061">
    <property type="protein sequence ID" value="ELY63345.1"/>
    <property type="molecule type" value="Genomic_DNA"/>
</dbReference>
<comment type="caution">
    <text evidence="1">The sequence shown here is derived from an EMBL/GenBank/DDBJ whole genome shotgun (WGS) entry which is preliminary data.</text>
</comment>
<gene>
    <name evidence="1" type="ORF">C489_19021</name>
</gene>
<evidence type="ECO:0000313" key="1">
    <source>
        <dbReference type="EMBL" id="ELY63345.1"/>
    </source>
</evidence>
<organism evidence="1 2">
    <name type="scientific">Natrinema versiforme JCM 10478</name>
    <dbReference type="NCBI Taxonomy" id="1227496"/>
    <lineage>
        <taxon>Archaea</taxon>
        <taxon>Methanobacteriati</taxon>
        <taxon>Methanobacteriota</taxon>
        <taxon>Stenosarchaea group</taxon>
        <taxon>Halobacteria</taxon>
        <taxon>Halobacteriales</taxon>
        <taxon>Natrialbaceae</taxon>
        <taxon>Natrinema</taxon>
    </lineage>
</organism>
<name>L9XNL8_9EURY</name>
<evidence type="ECO:0000313" key="2">
    <source>
        <dbReference type="Proteomes" id="UP000011632"/>
    </source>
</evidence>
<reference evidence="1 2" key="1">
    <citation type="journal article" date="2014" name="PLoS Genet.">
        <title>Phylogenetically driven sequencing of extremely halophilic archaea reveals strategies for static and dynamic osmo-response.</title>
        <authorList>
            <person name="Becker E.A."/>
            <person name="Seitzer P.M."/>
            <person name="Tritt A."/>
            <person name="Larsen D."/>
            <person name="Krusor M."/>
            <person name="Yao A.I."/>
            <person name="Wu D."/>
            <person name="Madern D."/>
            <person name="Eisen J.A."/>
            <person name="Darling A.E."/>
            <person name="Facciotti M.T."/>
        </authorList>
    </citation>
    <scope>NUCLEOTIDE SEQUENCE [LARGE SCALE GENOMIC DNA]</scope>
    <source>
        <strain evidence="1 2">JCM 10478</strain>
    </source>
</reference>
<dbReference type="RefSeq" id="WP_006432895.1">
    <property type="nucleotide sequence ID" value="NZ_AOID01000061.1"/>
</dbReference>
<dbReference type="PATRIC" id="fig|1227496.3.peg.3813"/>
<dbReference type="Proteomes" id="UP000011632">
    <property type="component" value="Unassembled WGS sequence"/>
</dbReference>